<dbReference type="GO" id="GO:0005524">
    <property type="term" value="F:ATP binding"/>
    <property type="evidence" value="ECO:0007669"/>
    <property type="project" value="UniProtKB-KW"/>
</dbReference>
<dbReference type="InterPro" id="IPR004606">
    <property type="entry name" value="Mop_domain"/>
</dbReference>
<sequence length="370" mass="41565">MLDVQLNAHFPDFKLAIDVNIPTSGVTALFGASGSGKTTTLRAIAGLTQLTNSCVRFNGEIWQSNRTQKKHSQKTPTQRIDSRDYLPTHQRQIGYVFQQPNLFPHLNVQGNLAFGCPSFKQTKTQRQLDDLVEMLDIGHLLKRRVQQLSGGEQQRVAIARTLLTNPRLLLMDEPLSALDQKRKNEVLPYLQRLTQELATPIIYVTHSLNEVVKLAHNIVLFEQGRVNYSGSIAEAWPRLQNINGSEEPSAVLELSLVEHCHDGLTLLQSQSVELLHGQIEQTVGSRVRCQIMASDVSISLSHRDQSSILNRLPATIVQLCPSAKLGEVLVSLRLEDNQRIYALLTQRSCDFLQLMNNMQVWIQIKTLAIV</sequence>
<keyword evidence="5" id="KW-0547">Nucleotide-binding</keyword>
<keyword evidence="8" id="KW-0472">Membrane</keyword>
<keyword evidence="4" id="KW-0997">Cell inner membrane</keyword>
<feature type="domain" description="ABC transporter" evidence="10">
    <location>
        <begin position="1"/>
        <end position="248"/>
    </location>
</feature>
<evidence type="ECO:0000313" key="12">
    <source>
        <dbReference type="EMBL" id="CAH0529325.1"/>
    </source>
</evidence>
<dbReference type="PROSITE" id="PS50893">
    <property type="entry name" value="ABC_TRANSPORTER_2"/>
    <property type="match status" value="1"/>
</dbReference>
<dbReference type="InterPro" id="IPR005116">
    <property type="entry name" value="Transp-assoc_OB_typ1"/>
</dbReference>
<evidence type="ECO:0000256" key="4">
    <source>
        <dbReference type="ARBA" id="ARBA00022519"/>
    </source>
</evidence>
<dbReference type="PROSITE" id="PS00211">
    <property type="entry name" value="ABC_TRANSPORTER_1"/>
    <property type="match status" value="1"/>
</dbReference>
<dbReference type="InterPro" id="IPR003439">
    <property type="entry name" value="ABC_transporter-like_ATP-bd"/>
</dbReference>
<evidence type="ECO:0000259" key="11">
    <source>
        <dbReference type="PROSITE" id="PS51866"/>
    </source>
</evidence>
<keyword evidence="6 12" id="KW-0067">ATP-binding</keyword>
<organism evidence="12 13">
    <name type="scientific">Vibrio hippocampi</name>
    <dbReference type="NCBI Taxonomy" id="654686"/>
    <lineage>
        <taxon>Bacteria</taxon>
        <taxon>Pseudomonadati</taxon>
        <taxon>Pseudomonadota</taxon>
        <taxon>Gammaproteobacteria</taxon>
        <taxon>Vibrionales</taxon>
        <taxon>Vibrionaceae</taxon>
        <taxon>Vibrio</taxon>
    </lineage>
</organism>
<reference evidence="12" key="1">
    <citation type="submission" date="2021-12" db="EMBL/GenBank/DDBJ databases">
        <authorList>
            <person name="Rodrigo-Torres L."/>
            <person name="Arahal R. D."/>
            <person name="Lucena T."/>
        </authorList>
    </citation>
    <scope>NUCLEOTIDE SEQUENCE</scope>
    <source>
        <strain evidence="12">CECT 8226</strain>
    </source>
</reference>
<evidence type="ECO:0000256" key="2">
    <source>
        <dbReference type="ARBA" id="ARBA00022475"/>
    </source>
</evidence>
<name>A0ABM8ZN58_9VIBR</name>
<evidence type="ECO:0000256" key="7">
    <source>
        <dbReference type="ARBA" id="ARBA00022967"/>
    </source>
</evidence>
<dbReference type="NCBIfam" id="TIGR02142">
    <property type="entry name" value="modC_ABC"/>
    <property type="match status" value="1"/>
</dbReference>
<dbReference type="SMART" id="SM00382">
    <property type="entry name" value="AAA"/>
    <property type="match status" value="1"/>
</dbReference>
<keyword evidence="3 9" id="KW-0500">Molybdenum</keyword>
<gene>
    <name evidence="12" type="primary">cysA</name>
    <name evidence="12" type="ORF">VHP8226_03163</name>
</gene>
<dbReference type="InterPro" id="IPR011868">
    <property type="entry name" value="ModC_ABC_ATP-bd"/>
</dbReference>
<dbReference type="RefSeq" id="WP_237486012.1">
    <property type="nucleotide sequence ID" value="NZ_CAKLCM010000003.1"/>
</dbReference>
<dbReference type="PANTHER" id="PTHR43514">
    <property type="entry name" value="ABC TRANSPORTER I FAMILY MEMBER 10"/>
    <property type="match status" value="1"/>
</dbReference>
<evidence type="ECO:0000313" key="13">
    <source>
        <dbReference type="Proteomes" id="UP000838160"/>
    </source>
</evidence>
<dbReference type="InterPro" id="IPR050334">
    <property type="entry name" value="Molybdenum_import_ModC"/>
</dbReference>
<dbReference type="InterPro" id="IPR003593">
    <property type="entry name" value="AAA+_ATPase"/>
</dbReference>
<evidence type="ECO:0000256" key="3">
    <source>
        <dbReference type="ARBA" id="ARBA00022505"/>
    </source>
</evidence>
<keyword evidence="2" id="KW-1003">Cell membrane</keyword>
<proteinExistence type="predicted"/>
<evidence type="ECO:0000259" key="10">
    <source>
        <dbReference type="PROSITE" id="PS50893"/>
    </source>
</evidence>
<dbReference type="EMBL" id="CAKLCM010000003">
    <property type="protein sequence ID" value="CAH0529325.1"/>
    <property type="molecule type" value="Genomic_DNA"/>
</dbReference>
<dbReference type="Gene3D" id="3.40.50.300">
    <property type="entry name" value="P-loop containing nucleotide triphosphate hydrolases"/>
    <property type="match status" value="1"/>
</dbReference>
<evidence type="ECO:0000256" key="1">
    <source>
        <dbReference type="ARBA" id="ARBA00022448"/>
    </source>
</evidence>
<keyword evidence="1" id="KW-0813">Transport</keyword>
<dbReference type="SUPFAM" id="SSF50331">
    <property type="entry name" value="MOP-like"/>
    <property type="match status" value="1"/>
</dbReference>
<dbReference type="Pfam" id="PF03459">
    <property type="entry name" value="TOBE"/>
    <property type="match status" value="1"/>
</dbReference>
<accession>A0ABM8ZN58</accession>
<dbReference type="Pfam" id="PF00005">
    <property type="entry name" value="ABC_tran"/>
    <property type="match status" value="1"/>
</dbReference>
<dbReference type="InterPro" id="IPR017871">
    <property type="entry name" value="ABC_transporter-like_CS"/>
</dbReference>
<protein>
    <submittedName>
        <fullName evidence="12">Sulfate/thiosulfate import ATP-binding protein CysA</fullName>
    </submittedName>
</protein>
<keyword evidence="13" id="KW-1185">Reference proteome</keyword>
<dbReference type="InterPro" id="IPR027417">
    <property type="entry name" value="P-loop_NTPase"/>
</dbReference>
<comment type="caution">
    <text evidence="12">The sequence shown here is derived from an EMBL/GenBank/DDBJ whole genome shotgun (WGS) entry which is preliminary data.</text>
</comment>
<evidence type="ECO:0000256" key="9">
    <source>
        <dbReference type="PROSITE-ProRule" id="PRU01213"/>
    </source>
</evidence>
<dbReference type="SUPFAM" id="SSF52540">
    <property type="entry name" value="P-loop containing nucleoside triphosphate hydrolases"/>
    <property type="match status" value="1"/>
</dbReference>
<evidence type="ECO:0000256" key="8">
    <source>
        <dbReference type="ARBA" id="ARBA00023136"/>
    </source>
</evidence>
<dbReference type="PROSITE" id="PS51866">
    <property type="entry name" value="MOP"/>
    <property type="match status" value="1"/>
</dbReference>
<evidence type="ECO:0000256" key="6">
    <source>
        <dbReference type="ARBA" id="ARBA00022840"/>
    </source>
</evidence>
<dbReference type="Gene3D" id="2.40.50.100">
    <property type="match status" value="1"/>
</dbReference>
<feature type="domain" description="Mop" evidence="11">
    <location>
        <begin position="305"/>
        <end position="370"/>
    </location>
</feature>
<dbReference type="PANTHER" id="PTHR43514:SF4">
    <property type="entry name" value="ABC TRANSPORTER I FAMILY MEMBER 10"/>
    <property type="match status" value="1"/>
</dbReference>
<dbReference type="Proteomes" id="UP000838160">
    <property type="component" value="Unassembled WGS sequence"/>
</dbReference>
<dbReference type="InterPro" id="IPR008995">
    <property type="entry name" value="Mo/tungstate-bd_C_term_dom"/>
</dbReference>
<evidence type="ECO:0000256" key="5">
    <source>
        <dbReference type="ARBA" id="ARBA00022741"/>
    </source>
</evidence>
<keyword evidence="7" id="KW-1278">Translocase</keyword>